<organism evidence="1 2">
    <name type="scientific">Larsenimonas suaedae</name>
    <dbReference type="NCBI Taxonomy" id="1851019"/>
    <lineage>
        <taxon>Bacteria</taxon>
        <taxon>Pseudomonadati</taxon>
        <taxon>Pseudomonadota</taxon>
        <taxon>Gammaproteobacteria</taxon>
        <taxon>Oceanospirillales</taxon>
        <taxon>Halomonadaceae</taxon>
        <taxon>Larsenimonas</taxon>
    </lineage>
</organism>
<keyword evidence="2" id="KW-1185">Reference proteome</keyword>
<evidence type="ECO:0000313" key="2">
    <source>
        <dbReference type="Proteomes" id="UP001269375"/>
    </source>
</evidence>
<dbReference type="PANTHER" id="PTHR35850">
    <property type="entry name" value="CYTOPLASMIC PROTEIN-RELATED"/>
    <property type="match status" value="1"/>
</dbReference>
<reference evidence="1 2" key="1">
    <citation type="submission" date="2023-04" db="EMBL/GenBank/DDBJ databases">
        <title>A long-awaited taxogenomic arrangement of the family Halomonadaceae.</title>
        <authorList>
            <person name="De La Haba R."/>
            <person name="Chuvochina M."/>
            <person name="Wittouck S."/>
            <person name="Arahal D.R."/>
            <person name="Sanchez-Porro C."/>
            <person name="Hugenholtz P."/>
            <person name="Ventosa A."/>
        </authorList>
    </citation>
    <scope>NUCLEOTIDE SEQUENCE [LARGE SCALE GENOMIC DNA]</scope>
    <source>
        <strain evidence="1 2">DSM 22428</strain>
    </source>
</reference>
<dbReference type="PANTHER" id="PTHR35850:SF2">
    <property type="entry name" value="TYPE VI SECRETION SYSTEM CONTRACTILE SHEATH SMALL SUBUNIT"/>
    <property type="match status" value="1"/>
</dbReference>
<dbReference type="Pfam" id="PF05591">
    <property type="entry name" value="T6SS_VipA"/>
    <property type="match status" value="1"/>
</dbReference>
<comment type="caution">
    <text evidence="1">The sequence shown here is derived from an EMBL/GenBank/DDBJ whole genome shotgun (WGS) entry which is preliminary data.</text>
</comment>
<dbReference type="PIRSF" id="PIRSF028301">
    <property type="entry name" value="UCP028301"/>
    <property type="match status" value="1"/>
</dbReference>
<accession>A0ABU1GVM4</accession>
<proteinExistence type="predicted"/>
<sequence length="171" mass="18858">MAKNDGTVAPKERINIKYVPSAGDQEGETELPLKLMVVGDFKGGEEETPLEERKVLSVDKNNFSSVMKETGLTLTTAVPNRLEDSEGDEPKELPVELKIDSLADFEPDSIARQMPELKKLIELREALVALKGPLGNVPAFRSRLQELLGDDNAREQLLKELDLLDDSSSAQ</sequence>
<dbReference type="Proteomes" id="UP001269375">
    <property type="component" value="Unassembled WGS sequence"/>
</dbReference>
<gene>
    <name evidence="1" type="primary">tssB</name>
    <name evidence="1" type="ORF">QC825_08420</name>
</gene>
<protein>
    <submittedName>
        <fullName evidence="1">Type VI secretion system contractile sheath small subunit</fullName>
    </submittedName>
</protein>
<dbReference type="RefSeq" id="WP_251594447.1">
    <property type="nucleotide sequence ID" value="NZ_JAMLJI010000004.1"/>
</dbReference>
<evidence type="ECO:0000313" key="1">
    <source>
        <dbReference type="EMBL" id="MDR5896092.1"/>
    </source>
</evidence>
<dbReference type="InterPro" id="IPR008312">
    <property type="entry name" value="T6SS_TssB1"/>
</dbReference>
<dbReference type="NCBIfam" id="TIGR03358">
    <property type="entry name" value="VI_chp_5"/>
    <property type="match status" value="1"/>
</dbReference>
<name>A0ABU1GVM4_9GAMM</name>
<dbReference type="EMBL" id="JARWAO010000004">
    <property type="protein sequence ID" value="MDR5896092.1"/>
    <property type="molecule type" value="Genomic_DNA"/>
</dbReference>